<evidence type="ECO:0000256" key="6">
    <source>
        <dbReference type="ARBA" id="ARBA00022840"/>
    </source>
</evidence>
<dbReference type="Proteomes" id="UP000019132">
    <property type="component" value="Unassembled WGS sequence"/>
</dbReference>
<keyword evidence="3" id="KW-0808">Transferase</keyword>
<evidence type="ECO:0000256" key="4">
    <source>
        <dbReference type="ARBA" id="ARBA00022741"/>
    </source>
</evidence>
<dbReference type="SUPFAM" id="SSF56112">
    <property type="entry name" value="Protein kinase-like (PK-like)"/>
    <property type="match status" value="1"/>
</dbReference>
<dbReference type="VEuPathDB" id="FungiDB:PYU1_G001931"/>
<comment type="catalytic activity">
    <reaction evidence="8">
        <text>L-seryl-[protein] + ATP = O-phospho-L-seryl-[protein] + ADP + H(+)</text>
        <dbReference type="Rhea" id="RHEA:17989"/>
        <dbReference type="Rhea" id="RHEA-COMP:9863"/>
        <dbReference type="Rhea" id="RHEA-COMP:11604"/>
        <dbReference type="ChEBI" id="CHEBI:15378"/>
        <dbReference type="ChEBI" id="CHEBI:29999"/>
        <dbReference type="ChEBI" id="CHEBI:30616"/>
        <dbReference type="ChEBI" id="CHEBI:83421"/>
        <dbReference type="ChEBI" id="CHEBI:456216"/>
        <dbReference type="EC" id="2.7.11.1"/>
    </reaction>
</comment>
<organism evidence="10 11">
    <name type="scientific">Globisporangium ultimum (strain ATCC 200006 / CBS 805.95 / DAOM BR144)</name>
    <name type="common">Pythium ultimum</name>
    <dbReference type="NCBI Taxonomy" id="431595"/>
    <lineage>
        <taxon>Eukaryota</taxon>
        <taxon>Sar</taxon>
        <taxon>Stramenopiles</taxon>
        <taxon>Oomycota</taxon>
        <taxon>Peronosporomycetes</taxon>
        <taxon>Pythiales</taxon>
        <taxon>Pythiaceae</taxon>
        <taxon>Globisporangium</taxon>
    </lineage>
</organism>
<dbReference type="AlphaFoldDB" id="K3WAE2"/>
<keyword evidence="11" id="KW-1185">Reference proteome</keyword>
<dbReference type="HOGENOM" id="CLU_2054372_0_0_1"/>
<dbReference type="GO" id="GO:0004674">
    <property type="term" value="F:protein serine/threonine kinase activity"/>
    <property type="evidence" value="ECO:0007669"/>
    <property type="project" value="UniProtKB-KW"/>
</dbReference>
<dbReference type="eggNOG" id="KOG0032">
    <property type="taxonomic scope" value="Eukaryota"/>
</dbReference>
<proteinExistence type="predicted"/>
<evidence type="ECO:0000259" key="9">
    <source>
        <dbReference type="PROSITE" id="PS50011"/>
    </source>
</evidence>
<comment type="catalytic activity">
    <reaction evidence="7">
        <text>L-threonyl-[protein] + ATP = O-phospho-L-threonyl-[protein] + ADP + H(+)</text>
        <dbReference type="Rhea" id="RHEA:46608"/>
        <dbReference type="Rhea" id="RHEA-COMP:11060"/>
        <dbReference type="Rhea" id="RHEA-COMP:11605"/>
        <dbReference type="ChEBI" id="CHEBI:15378"/>
        <dbReference type="ChEBI" id="CHEBI:30013"/>
        <dbReference type="ChEBI" id="CHEBI:30616"/>
        <dbReference type="ChEBI" id="CHEBI:61977"/>
        <dbReference type="ChEBI" id="CHEBI:456216"/>
        <dbReference type="EC" id="2.7.11.1"/>
    </reaction>
</comment>
<dbReference type="InterPro" id="IPR011009">
    <property type="entry name" value="Kinase-like_dom_sf"/>
</dbReference>
<evidence type="ECO:0000256" key="5">
    <source>
        <dbReference type="ARBA" id="ARBA00022777"/>
    </source>
</evidence>
<dbReference type="PANTHER" id="PTHR44899:SF3">
    <property type="entry name" value="SERINE_THREONINE-PROTEIN KINASE NEK1"/>
    <property type="match status" value="1"/>
</dbReference>
<dbReference type="EnsemblProtists" id="PYU1_T001933">
    <property type="protein sequence ID" value="PYU1_T001933"/>
    <property type="gene ID" value="PYU1_G001931"/>
</dbReference>
<keyword evidence="4" id="KW-0547">Nucleotide-binding</keyword>
<dbReference type="InterPro" id="IPR051131">
    <property type="entry name" value="NEK_Ser/Thr_kinase_NIMA"/>
</dbReference>
<evidence type="ECO:0000256" key="8">
    <source>
        <dbReference type="ARBA" id="ARBA00048679"/>
    </source>
</evidence>
<feature type="domain" description="Protein kinase" evidence="9">
    <location>
        <begin position="7"/>
        <end position="104"/>
    </location>
</feature>
<dbReference type="Pfam" id="PF00069">
    <property type="entry name" value="Pkinase"/>
    <property type="match status" value="1"/>
</dbReference>
<evidence type="ECO:0000256" key="7">
    <source>
        <dbReference type="ARBA" id="ARBA00047899"/>
    </source>
</evidence>
<dbReference type="InterPro" id="IPR000719">
    <property type="entry name" value="Prot_kinase_dom"/>
</dbReference>
<dbReference type="EC" id="2.7.11.1" evidence="1"/>
<dbReference type="PANTHER" id="PTHR44899">
    <property type="entry name" value="CAMK FAMILY PROTEIN KINASE"/>
    <property type="match status" value="1"/>
</dbReference>
<dbReference type="STRING" id="431595.K3WAE2"/>
<evidence type="ECO:0000313" key="10">
    <source>
        <dbReference type="EnsemblProtists" id="PYU1_T001933"/>
    </source>
</evidence>
<evidence type="ECO:0000256" key="1">
    <source>
        <dbReference type="ARBA" id="ARBA00012513"/>
    </source>
</evidence>
<reference evidence="10" key="3">
    <citation type="submission" date="2015-02" db="UniProtKB">
        <authorList>
            <consortium name="EnsemblProtists"/>
        </authorList>
    </citation>
    <scope>IDENTIFICATION</scope>
    <source>
        <strain evidence="10">DAOM BR144</strain>
    </source>
</reference>
<accession>K3WAE2</accession>
<sequence>MRLVPRYELLESLQTSMFGEILLCLDTQTQDEVVVKTIDLSLALAQKSKKHESVQENVLKEIEVLSQLCAIGGHPNVITMRDYFVLSKSENHNVLHVVMDYCEG</sequence>
<keyword evidence="5" id="KW-0418">Kinase</keyword>
<dbReference type="GO" id="GO:0005524">
    <property type="term" value="F:ATP binding"/>
    <property type="evidence" value="ECO:0007669"/>
    <property type="project" value="UniProtKB-KW"/>
</dbReference>
<reference evidence="11" key="2">
    <citation type="submission" date="2010-04" db="EMBL/GenBank/DDBJ databases">
        <authorList>
            <person name="Buell R."/>
            <person name="Hamilton J."/>
            <person name="Hostetler J."/>
        </authorList>
    </citation>
    <scope>NUCLEOTIDE SEQUENCE [LARGE SCALE GENOMIC DNA]</scope>
    <source>
        <strain evidence="11">DAOM:BR144</strain>
    </source>
</reference>
<keyword evidence="2" id="KW-0723">Serine/threonine-protein kinase</keyword>
<evidence type="ECO:0000256" key="3">
    <source>
        <dbReference type="ARBA" id="ARBA00022679"/>
    </source>
</evidence>
<reference evidence="11" key="1">
    <citation type="journal article" date="2010" name="Genome Biol.">
        <title>Genome sequence of the necrotrophic plant pathogen Pythium ultimum reveals original pathogenicity mechanisms and effector repertoire.</title>
        <authorList>
            <person name="Levesque C.A."/>
            <person name="Brouwer H."/>
            <person name="Cano L."/>
            <person name="Hamilton J.P."/>
            <person name="Holt C."/>
            <person name="Huitema E."/>
            <person name="Raffaele S."/>
            <person name="Robideau G.P."/>
            <person name="Thines M."/>
            <person name="Win J."/>
            <person name="Zerillo M.M."/>
            <person name="Beakes G.W."/>
            <person name="Boore J.L."/>
            <person name="Busam D."/>
            <person name="Dumas B."/>
            <person name="Ferriera S."/>
            <person name="Fuerstenberg S.I."/>
            <person name="Gachon C.M."/>
            <person name="Gaulin E."/>
            <person name="Govers F."/>
            <person name="Grenville-Briggs L."/>
            <person name="Horner N."/>
            <person name="Hostetler J."/>
            <person name="Jiang R.H."/>
            <person name="Johnson J."/>
            <person name="Krajaejun T."/>
            <person name="Lin H."/>
            <person name="Meijer H.J."/>
            <person name="Moore B."/>
            <person name="Morris P."/>
            <person name="Phuntmart V."/>
            <person name="Puiu D."/>
            <person name="Shetty J."/>
            <person name="Stajich J.E."/>
            <person name="Tripathy S."/>
            <person name="Wawra S."/>
            <person name="van West P."/>
            <person name="Whitty B.R."/>
            <person name="Coutinho P.M."/>
            <person name="Henrissat B."/>
            <person name="Martin F."/>
            <person name="Thomas P.D."/>
            <person name="Tyler B.M."/>
            <person name="De Vries R.P."/>
            <person name="Kamoun S."/>
            <person name="Yandell M."/>
            <person name="Tisserat N."/>
            <person name="Buell C.R."/>
        </authorList>
    </citation>
    <scope>NUCLEOTIDE SEQUENCE</scope>
    <source>
        <strain evidence="11">DAOM:BR144</strain>
    </source>
</reference>
<evidence type="ECO:0000313" key="11">
    <source>
        <dbReference type="Proteomes" id="UP000019132"/>
    </source>
</evidence>
<protein>
    <recommendedName>
        <fullName evidence="1">non-specific serine/threonine protein kinase</fullName>
        <ecNumber evidence="1">2.7.11.1</ecNumber>
    </recommendedName>
</protein>
<dbReference type="PROSITE" id="PS50011">
    <property type="entry name" value="PROTEIN_KINASE_DOM"/>
    <property type="match status" value="1"/>
</dbReference>
<dbReference type="EMBL" id="GL376634">
    <property type="status" value="NOT_ANNOTATED_CDS"/>
    <property type="molecule type" value="Genomic_DNA"/>
</dbReference>
<keyword evidence="6" id="KW-0067">ATP-binding</keyword>
<evidence type="ECO:0000256" key="2">
    <source>
        <dbReference type="ARBA" id="ARBA00022527"/>
    </source>
</evidence>
<dbReference type="InParanoid" id="K3WAE2"/>
<name>K3WAE2_GLOUD</name>
<dbReference type="Gene3D" id="3.30.200.20">
    <property type="entry name" value="Phosphorylase Kinase, domain 1"/>
    <property type="match status" value="1"/>
</dbReference>